<accession>A0ABN8LF65</accession>
<feature type="compositionally biased region" description="Basic residues" evidence="9">
    <location>
        <begin position="72"/>
        <end position="81"/>
    </location>
</feature>
<evidence type="ECO:0000256" key="4">
    <source>
        <dbReference type="ARBA" id="ARBA00022840"/>
    </source>
</evidence>
<evidence type="ECO:0000256" key="6">
    <source>
        <dbReference type="ARBA" id="ARBA00038999"/>
    </source>
</evidence>
<protein>
    <recommendedName>
        <fullName evidence="6">mitogen-activated protein kinase kinase</fullName>
        <ecNumber evidence="6">2.7.12.2</ecNumber>
    </recommendedName>
</protein>
<keyword evidence="1" id="KW-0808">Transferase</keyword>
<proteinExistence type="inferred from homology"/>
<keyword evidence="3" id="KW-0418">Kinase</keyword>
<dbReference type="SMART" id="SM00220">
    <property type="entry name" value="S_TKc"/>
    <property type="match status" value="1"/>
</dbReference>
<feature type="non-terminal residue" evidence="11">
    <location>
        <position position="1"/>
    </location>
</feature>
<sequence length="391" mass="44824">LTARLFRGHICLISRSKFCYYDCVKEFLITRIYKHVSWGESLLQLFRSRLRRQQCQLTDLKEARVMSGSPKTGKKQKKHKGPKLDFSKGHPSPTSSPSTTPPRNLSDKATLTVDGKEFECNAEDLKELKELGHGAYGFVYKMIHEPTGNIMAVKRIRANVNSTEQKRLLMDLDVSMRVSDCPYTVHFYGALFREGDVWICMELMKVSLDKLYRKVYATPDGRVPEEVLRQIAFAMVNALNYLHDKLKVIHRDVKPSNILVDENGNFKLCDFGISGQLVDSLAKTVDAGCKPYMAPERINPARDMKGYDIRSDIWSLGITMIELATGKFPYTQWKTPFEQLKQVVHEPSPTLPDDGPYSDEFRDFVVQCLKKDYKERPNYVSLLVSYSIKIN</sequence>
<dbReference type="Gene3D" id="3.30.200.20">
    <property type="entry name" value="Phosphorylase Kinase, domain 1"/>
    <property type="match status" value="1"/>
</dbReference>
<keyword evidence="8" id="KW-0723">Serine/threonine-protein kinase</keyword>
<feature type="binding site" evidence="7">
    <location>
        <position position="154"/>
    </location>
    <ligand>
        <name>ATP</name>
        <dbReference type="ChEBI" id="CHEBI:30616"/>
    </ligand>
</feature>
<keyword evidence="2 7" id="KW-0547">Nucleotide-binding</keyword>
<comment type="caution">
    <text evidence="11">The sequence shown here is derived from an EMBL/GenBank/DDBJ whole genome shotgun (WGS) entry which is preliminary data.</text>
</comment>
<dbReference type="SUPFAM" id="SSF56112">
    <property type="entry name" value="Protein kinase-like (PK-like)"/>
    <property type="match status" value="1"/>
</dbReference>
<dbReference type="Proteomes" id="UP001159427">
    <property type="component" value="Unassembled WGS sequence"/>
</dbReference>
<evidence type="ECO:0000256" key="5">
    <source>
        <dbReference type="ARBA" id="ARBA00038035"/>
    </source>
</evidence>
<dbReference type="EC" id="2.7.12.2" evidence="6"/>
<dbReference type="PANTHER" id="PTHR48013">
    <property type="entry name" value="DUAL SPECIFICITY MITOGEN-ACTIVATED PROTEIN KINASE KINASE 5-RELATED"/>
    <property type="match status" value="1"/>
</dbReference>
<dbReference type="InterPro" id="IPR011009">
    <property type="entry name" value="Kinase-like_dom_sf"/>
</dbReference>
<dbReference type="Gene3D" id="1.10.510.10">
    <property type="entry name" value="Transferase(Phosphotransferase) domain 1"/>
    <property type="match status" value="1"/>
</dbReference>
<gene>
    <name evidence="11" type="ORF">PEVE_00000005</name>
</gene>
<feature type="region of interest" description="Disordered" evidence="9">
    <location>
        <begin position="61"/>
        <end position="108"/>
    </location>
</feature>
<dbReference type="PROSITE" id="PS50011">
    <property type="entry name" value="PROTEIN_KINASE_DOM"/>
    <property type="match status" value="1"/>
</dbReference>
<evidence type="ECO:0000256" key="1">
    <source>
        <dbReference type="ARBA" id="ARBA00022679"/>
    </source>
</evidence>
<dbReference type="InterPro" id="IPR008271">
    <property type="entry name" value="Ser/Thr_kinase_AS"/>
</dbReference>
<feature type="non-terminal residue" evidence="11">
    <location>
        <position position="391"/>
    </location>
</feature>
<evidence type="ECO:0000313" key="11">
    <source>
        <dbReference type="EMBL" id="CAH3013580.1"/>
    </source>
</evidence>
<name>A0ABN8LF65_9CNID</name>
<dbReference type="PROSITE" id="PS00108">
    <property type="entry name" value="PROTEIN_KINASE_ST"/>
    <property type="match status" value="1"/>
</dbReference>
<comment type="similarity">
    <text evidence="5">Belongs to the protein kinase superfamily. STE Ser/Thr protein kinase family. MAP kinase kinase subfamily.</text>
</comment>
<feature type="compositionally biased region" description="Low complexity" evidence="9">
    <location>
        <begin position="91"/>
        <end position="102"/>
    </location>
</feature>
<evidence type="ECO:0000256" key="7">
    <source>
        <dbReference type="PROSITE-ProRule" id="PRU10141"/>
    </source>
</evidence>
<organism evidence="11 12">
    <name type="scientific">Porites evermanni</name>
    <dbReference type="NCBI Taxonomy" id="104178"/>
    <lineage>
        <taxon>Eukaryota</taxon>
        <taxon>Metazoa</taxon>
        <taxon>Cnidaria</taxon>
        <taxon>Anthozoa</taxon>
        <taxon>Hexacorallia</taxon>
        <taxon>Scleractinia</taxon>
        <taxon>Fungiina</taxon>
        <taxon>Poritidae</taxon>
        <taxon>Porites</taxon>
    </lineage>
</organism>
<evidence type="ECO:0000259" key="10">
    <source>
        <dbReference type="PROSITE" id="PS50011"/>
    </source>
</evidence>
<dbReference type="EMBL" id="CALNXI010000001">
    <property type="protein sequence ID" value="CAH3013580.1"/>
    <property type="molecule type" value="Genomic_DNA"/>
</dbReference>
<evidence type="ECO:0000256" key="8">
    <source>
        <dbReference type="RuleBase" id="RU000304"/>
    </source>
</evidence>
<dbReference type="InterPro" id="IPR000719">
    <property type="entry name" value="Prot_kinase_dom"/>
</dbReference>
<dbReference type="Pfam" id="PF00069">
    <property type="entry name" value="Pkinase"/>
    <property type="match status" value="1"/>
</dbReference>
<feature type="domain" description="Protein kinase" evidence="10">
    <location>
        <begin position="125"/>
        <end position="391"/>
    </location>
</feature>
<dbReference type="InterPro" id="IPR017441">
    <property type="entry name" value="Protein_kinase_ATP_BS"/>
</dbReference>
<evidence type="ECO:0000313" key="12">
    <source>
        <dbReference type="Proteomes" id="UP001159427"/>
    </source>
</evidence>
<keyword evidence="4 7" id="KW-0067">ATP-binding</keyword>
<evidence type="ECO:0000256" key="2">
    <source>
        <dbReference type="ARBA" id="ARBA00022741"/>
    </source>
</evidence>
<evidence type="ECO:0000256" key="9">
    <source>
        <dbReference type="SAM" id="MobiDB-lite"/>
    </source>
</evidence>
<reference evidence="11 12" key="1">
    <citation type="submission" date="2022-05" db="EMBL/GenBank/DDBJ databases">
        <authorList>
            <consortium name="Genoscope - CEA"/>
            <person name="William W."/>
        </authorList>
    </citation>
    <scope>NUCLEOTIDE SEQUENCE [LARGE SCALE GENOMIC DNA]</scope>
</reference>
<dbReference type="PANTHER" id="PTHR48013:SF11">
    <property type="entry name" value="LICORNE"/>
    <property type="match status" value="1"/>
</dbReference>
<evidence type="ECO:0000256" key="3">
    <source>
        <dbReference type="ARBA" id="ARBA00022777"/>
    </source>
</evidence>
<keyword evidence="12" id="KW-1185">Reference proteome</keyword>
<dbReference type="PROSITE" id="PS00107">
    <property type="entry name" value="PROTEIN_KINASE_ATP"/>
    <property type="match status" value="1"/>
</dbReference>